<dbReference type="Proteomes" id="UP000823749">
    <property type="component" value="Chromosome 3"/>
</dbReference>
<name>A0AAV6KYF6_9ERIC</name>
<comment type="caution">
    <text evidence="1">The sequence shown here is derived from an EMBL/GenBank/DDBJ whole genome shotgun (WGS) entry which is preliminary data.</text>
</comment>
<evidence type="ECO:0000313" key="1">
    <source>
        <dbReference type="EMBL" id="KAG5557737.1"/>
    </source>
</evidence>
<keyword evidence="2" id="KW-1185">Reference proteome</keyword>
<evidence type="ECO:0000313" key="2">
    <source>
        <dbReference type="Proteomes" id="UP000823749"/>
    </source>
</evidence>
<organism evidence="1 2">
    <name type="scientific">Rhododendron griersonianum</name>
    <dbReference type="NCBI Taxonomy" id="479676"/>
    <lineage>
        <taxon>Eukaryota</taxon>
        <taxon>Viridiplantae</taxon>
        <taxon>Streptophyta</taxon>
        <taxon>Embryophyta</taxon>
        <taxon>Tracheophyta</taxon>
        <taxon>Spermatophyta</taxon>
        <taxon>Magnoliopsida</taxon>
        <taxon>eudicotyledons</taxon>
        <taxon>Gunneridae</taxon>
        <taxon>Pentapetalae</taxon>
        <taxon>asterids</taxon>
        <taxon>Ericales</taxon>
        <taxon>Ericaceae</taxon>
        <taxon>Ericoideae</taxon>
        <taxon>Rhodoreae</taxon>
        <taxon>Rhododendron</taxon>
    </lineage>
</organism>
<dbReference type="AlphaFoldDB" id="A0AAV6KYF6"/>
<dbReference type="Gene3D" id="3.60.10.10">
    <property type="entry name" value="Endonuclease/exonuclease/phosphatase"/>
    <property type="match status" value="1"/>
</dbReference>
<proteinExistence type="predicted"/>
<sequence length="174" mass="19414">MPGSAQRVICVGNTSDPNKFAVLQLPSDEVLAEGVALLPSEAEFHDGLIQGSWNIRGLNDPLKQKEVRSVILANKFSLFGVVETKVRYENIQSTMAVCFPHSWKAIHNYTTGPVARIFLGWDSAVFSVSPVFTSDQLIVVEADFIQDKRNFLLSVVYGHNRIGDRRSLWEDMSC</sequence>
<accession>A0AAV6KYF6</accession>
<reference evidence="1" key="1">
    <citation type="submission" date="2020-08" db="EMBL/GenBank/DDBJ databases">
        <title>Plant Genome Project.</title>
        <authorList>
            <person name="Zhang R.-G."/>
        </authorList>
    </citation>
    <scope>NUCLEOTIDE SEQUENCE</scope>
    <source>
        <strain evidence="1">WSP0</strain>
        <tissue evidence="1">Leaf</tissue>
    </source>
</reference>
<protein>
    <submittedName>
        <fullName evidence="1">Uncharacterized protein</fullName>
    </submittedName>
</protein>
<gene>
    <name evidence="1" type="ORF">RHGRI_007855</name>
</gene>
<dbReference type="SUPFAM" id="SSF56219">
    <property type="entry name" value="DNase I-like"/>
    <property type="match status" value="1"/>
</dbReference>
<dbReference type="EMBL" id="JACTNZ010000003">
    <property type="protein sequence ID" value="KAG5557737.1"/>
    <property type="molecule type" value="Genomic_DNA"/>
</dbReference>
<dbReference type="InterPro" id="IPR036691">
    <property type="entry name" value="Endo/exonu/phosph_ase_sf"/>
</dbReference>